<evidence type="ECO:0000256" key="2">
    <source>
        <dbReference type="ARBA" id="ARBA00011073"/>
    </source>
</evidence>
<evidence type="ECO:0000259" key="13">
    <source>
        <dbReference type="Pfam" id="PF05922"/>
    </source>
</evidence>
<evidence type="ECO:0000256" key="11">
    <source>
        <dbReference type="RuleBase" id="RU003355"/>
    </source>
</evidence>
<dbReference type="Gene3D" id="3.30.70.80">
    <property type="entry name" value="Peptidase S8 propeptide/proteinase inhibitor I9"/>
    <property type="match status" value="1"/>
</dbReference>
<dbReference type="PRINTS" id="PR00723">
    <property type="entry name" value="SUBTILISIN"/>
</dbReference>
<dbReference type="Pfam" id="PF17766">
    <property type="entry name" value="fn3_6"/>
    <property type="match status" value="1"/>
</dbReference>
<dbReference type="InterPro" id="IPR036852">
    <property type="entry name" value="Peptidase_S8/S53_dom_sf"/>
</dbReference>
<accession>A0A3Q0F1W6</accession>
<dbReference type="PROSITE" id="PS51892">
    <property type="entry name" value="SUBTILASE"/>
    <property type="match status" value="1"/>
</dbReference>
<evidence type="ECO:0000256" key="4">
    <source>
        <dbReference type="ARBA" id="ARBA00022670"/>
    </source>
</evidence>
<evidence type="ECO:0000256" key="6">
    <source>
        <dbReference type="ARBA" id="ARBA00022801"/>
    </source>
</evidence>
<dbReference type="PANTHER" id="PTHR10795">
    <property type="entry name" value="PROPROTEIN CONVERTASE SUBTILISIN/KEXIN"/>
    <property type="match status" value="1"/>
</dbReference>
<dbReference type="InterPro" id="IPR023828">
    <property type="entry name" value="Peptidase_S8_Ser-AS"/>
</dbReference>
<dbReference type="OrthoDB" id="206201at2759"/>
<evidence type="ECO:0000256" key="9">
    <source>
        <dbReference type="PIRSR" id="PIRSR615500-1"/>
    </source>
</evidence>
<dbReference type="GeneID" id="106763312"/>
<dbReference type="GO" id="GO:0009610">
    <property type="term" value="P:response to symbiotic fungus"/>
    <property type="evidence" value="ECO:0007669"/>
    <property type="project" value="UniProtKB-ARBA"/>
</dbReference>
<dbReference type="Gene3D" id="3.50.30.30">
    <property type="match status" value="1"/>
</dbReference>
<evidence type="ECO:0000259" key="12">
    <source>
        <dbReference type="Pfam" id="PF00082"/>
    </source>
</evidence>
<evidence type="ECO:0000256" key="7">
    <source>
        <dbReference type="ARBA" id="ARBA00022825"/>
    </source>
</evidence>
<dbReference type="Proteomes" id="UP000087766">
    <property type="component" value="Chromosome 6"/>
</dbReference>
<organism evidence="15 16">
    <name type="scientific">Vigna radiata var. radiata</name>
    <name type="common">Mung bean</name>
    <name type="synonym">Phaseolus aureus</name>
    <dbReference type="NCBI Taxonomy" id="3916"/>
    <lineage>
        <taxon>Eukaryota</taxon>
        <taxon>Viridiplantae</taxon>
        <taxon>Streptophyta</taxon>
        <taxon>Embryophyta</taxon>
        <taxon>Tracheophyta</taxon>
        <taxon>Spermatophyta</taxon>
        <taxon>Magnoliopsida</taxon>
        <taxon>eudicotyledons</taxon>
        <taxon>Gunneridae</taxon>
        <taxon>Pentapetalae</taxon>
        <taxon>rosids</taxon>
        <taxon>fabids</taxon>
        <taxon>Fabales</taxon>
        <taxon>Fabaceae</taxon>
        <taxon>Papilionoideae</taxon>
        <taxon>50 kb inversion clade</taxon>
        <taxon>NPAAA clade</taxon>
        <taxon>indigoferoid/millettioid clade</taxon>
        <taxon>Phaseoleae</taxon>
        <taxon>Vigna</taxon>
    </lineage>
</organism>
<evidence type="ECO:0000256" key="8">
    <source>
        <dbReference type="ARBA" id="ARBA00023180"/>
    </source>
</evidence>
<dbReference type="InterPro" id="IPR041469">
    <property type="entry name" value="Subtilisin-like_FN3"/>
</dbReference>
<dbReference type="STRING" id="3916.A0A3Q0F1W6"/>
<dbReference type="InterPro" id="IPR023827">
    <property type="entry name" value="Peptidase_S8_Asp-AS"/>
</dbReference>
<dbReference type="Pfam" id="PF00082">
    <property type="entry name" value="Peptidase_S8"/>
    <property type="match status" value="1"/>
</dbReference>
<keyword evidence="3" id="KW-0964">Secreted</keyword>
<feature type="active site" description="Charge relay system" evidence="9 10">
    <location>
        <position position="133"/>
    </location>
</feature>
<dbReference type="GO" id="GO:0005576">
    <property type="term" value="C:extracellular region"/>
    <property type="evidence" value="ECO:0007669"/>
    <property type="project" value="UniProtKB-SubCell"/>
</dbReference>
<dbReference type="PROSITE" id="PS00138">
    <property type="entry name" value="SUBTILASE_SER"/>
    <property type="match status" value="1"/>
</dbReference>
<keyword evidence="7 10" id="KW-0720">Serine protease</keyword>
<dbReference type="PROSITE" id="PS00137">
    <property type="entry name" value="SUBTILASE_HIS"/>
    <property type="match status" value="1"/>
</dbReference>
<feature type="domain" description="Inhibitor I9" evidence="13">
    <location>
        <begin position="47"/>
        <end position="101"/>
    </location>
</feature>
<reference evidence="15" key="1">
    <citation type="journal article" date="2014" name="Nat. Commun.">
        <title>Genome sequence of mungbean and insights into evolution within Vigna species.</title>
        <authorList>
            <person name="Kang Y.J."/>
            <person name="Kim S.K."/>
            <person name="Kim M.Y."/>
            <person name="Lestari P."/>
            <person name="Kim K.H."/>
            <person name="Ha B.K."/>
            <person name="Jun T.H."/>
            <person name="Hwang W.J."/>
            <person name="Lee T."/>
            <person name="Lee J."/>
            <person name="Shim S."/>
            <person name="Yoon M.Y."/>
            <person name="Jang Y.E."/>
            <person name="Han K.S."/>
            <person name="Taeprayoon P."/>
            <person name="Yoon N."/>
            <person name="Somta P."/>
            <person name="Tanya P."/>
            <person name="Kim K.S."/>
            <person name="Gwag J.G."/>
            <person name="Moon J.K."/>
            <person name="Lee Y.H."/>
            <person name="Park B.S."/>
            <person name="Bombarely A."/>
            <person name="Doyle J.J."/>
            <person name="Jackson S.A."/>
            <person name="Schafleitner R."/>
            <person name="Srinives P."/>
            <person name="Varshney R.K."/>
            <person name="Lee S.H."/>
        </authorList>
    </citation>
    <scope>NUCLEOTIDE SEQUENCE [LARGE SCALE GENOMIC DNA]</scope>
    <source>
        <strain evidence="15">cv. VC1973A</strain>
    </source>
</reference>
<evidence type="ECO:0000259" key="14">
    <source>
        <dbReference type="Pfam" id="PF17766"/>
    </source>
</evidence>
<evidence type="ECO:0000256" key="3">
    <source>
        <dbReference type="ARBA" id="ARBA00022525"/>
    </source>
</evidence>
<keyword evidence="6 10" id="KW-0378">Hydrolase</keyword>
<gene>
    <name evidence="16" type="primary">LOC106763312</name>
</gene>
<feature type="domain" description="Subtilisin-like protease fibronectin type-III" evidence="14">
    <location>
        <begin position="646"/>
        <end position="743"/>
    </location>
</feature>
<dbReference type="Gene3D" id="2.60.40.2310">
    <property type="match status" value="1"/>
</dbReference>
<comment type="subcellular location">
    <subcellularLocation>
        <location evidence="1">Secreted</location>
    </subcellularLocation>
</comment>
<dbReference type="AlphaFoldDB" id="A0A3Q0F1W6"/>
<feature type="active site" description="Charge relay system" evidence="9 10">
    <location>
        <position position="540"/>
    </location>
</feature>
<evidence type="ECO:0000256" key="5">
    <source>
        <dbReference type="ARBA" id="ARBA00022729"/>
    </source>
</evidence>
<dbReference type="InterPro" id="IPR037045">
    <property type="entry name" value="S8pro/Inhibitor_I9_sf"/>
</dbReference>
<dbReference type="KEGG" id="vra:106763312"/>
<dbReference type="GO" id="GO:0006508">
    <property type="term" value="P:proteolysis"/>
    <property type="evidence" value="ECO:0007669"/>
    <property type="project" value="UniProtKB-KW"/>
</dbReference>
<keyword evidence="8" id="KW-0325">Glycoprotein</keyword>
<dbReference type="InterPro" id="IPR045051">
    <property type="entry name" value="SBT"/>
</dbReference>
<feature type="domain" description="Peptidase S8/S53" evidence="12">
    <location>
        <begin position="125"/>
        <end position="590"/>
    </location>
</feature>
<dbReference type="CDD" id="cd02120">
    <property type="entry name" value="PA_subtilisin_like"/>
    <property type="match status" value="1"/>
</dbReference>
<keyword evidence="4 10" id="KW-0645">Protease</keyword>
<evidence type="ECO:0000256" key="1">
    <source>
        <dbReference type="ARBA" id="ARBA00004613"/>
    </source>
</evidence>
<dbReference type="CDD" id="cd04852">
    <property type="entry name" value="Peptidases_S8_3"/>
    <property type="match status" value="1"/>
</dbReference>
<dbReference type="InterPro" id="IPR022398">
    <property type="entry name" value="Peptidase_S8_His-AS"/>
</dbReference>
<dbReference type="RefSeq" id="XP_022637461.1">
    <property type="nucleotide sequence ID" value="XM_022781740.1"/>
</dbReference>
<sequence>MDNQQSCIIFPLKLLFLYATEIRHRIHSLHHTTDALNVKQDSHVCASPTPIFVYENRKLAPDTLVHSYRSFNGFVVRLTKEESERMKGLDDVVSVIPNRVHSIQTSSSWGFLGFPENVERTKEESNTIVGVLDTGIWPNSSSFSDEGFGPPPQKWKGTCLNFTCNNKIIGAKYFRLGGEFAQEDMISPTDTIGHGSHCASTAAGNHVSNANLLGLGLGTARGGVPSARIAVYKVCWTNGCEAADILAGFDAAIMDGVDIISLSVGYGEVIHVEYFKDVFAVGAFHAMKRGILTSQAAGNSGPNLYTMPNLAPWITSVAASTIDRKFLTNLQLGDGRIFQGISVNTFSPAQKSYPLIYGGDAPAAGFSSSTSRFCDENSLDGAMVRGKIVLCDGFSSSPYVGFASGAAGLIFTDQFVAEVFALPAISITASDGKSVFSYLKSTRYKTFLQSIKDHTLVMYNFVQFNPAATIFKTHEGKDSSAPYIAPFSSRGPNKVTPNILKPDIAAPGVDILAAWSPISPISGVKGETRVTNFKIASGTSMACPHVSAAAAYVKSFHPNWSPAAIKSTLMTTATPMNPALDVDAEFAYGAGQLNPLKAVNPGLVYDAGEYDYISFLCAEGYGSRALRRITGDNSTCTSENTGSVFNLNLPSFALSTPRSSDNNVTFGRTVTNVGSATSTYKAIITAHPSSLNVQVLPSVLAFSSLGERLSFTLKIEGSINADLVSFSLIWDDGTFKARSPIVVYVP</sequence>
<dbReference type="InterPro" id="IPR010259">
    <property type="entry name" value="S8pro/Inhibitor_I9"/>
</dbReference>
<comment type="similarity">
    <text evidence="2 10 11">Belongs to the peptidase S8 family.</text>
</comment>
<dbReference type="FunFam" id="3.40.50.200:FF:000006">
    <property type="entry name" value="Subtilisin-like protease SBT1.5"/>
    <property type="match status" value="1"/>
</dbReference>
<keyword evidence="15" id="KW-1185">Reference proteome</keyword>
<evidence type="ECO:0000313" key="16">
    <source>
        <dbReference type="RefSeq" id="XP_022637461.1"/>
    </source>
</evidence>
<dbReference type="GO" id="GO:0004252">
    <property type="term" value="F:serine-type endopeptidase activity"/>
    <property type="evidence" value="ECO:0007669"/>
    <property type="project" value="UniProtKB-UniRule"/>
</dbReference>
<dbReference type="InterPro" id="IPR000209">
    <property type="entry name" value="Peptidase_S8/S53_dom"/>
</dbReference>
<dbReference type="PROSITE" id="PS00136">
    <property type="entry name" value="SUBTILASE_ASP"/>
    <property type="match status" value="1"/>
</dbReference>
<dbReference type="Pfam" id="PF05922">
    <property type="entry name" value="Inhibitor_I9"/>
    <property type="match status" value="1"/>
</dbReference>
<name>A0A3Q0F1W6_VIGRR</name>
<evidence type="ECO:0000256" key="10">
    <source>
        <dbReference type="PROSITE-ProRule" id="PRU01240"/>
    </source>
</evidence>
<reference evidence="16" key="2">
    <citation type="submission" date="2025-08" db="UniProtKB">
        <authorList>
            <consortium name="RefSeq"/>
        </authorList>
    </citation>
    <scope>IDENTIFICATION</scope>
    <source>
        <tissue evidence="16">Leaf</tissue>
    </source>
</reference>
<keyword evidence="5" id="KW-0732">Signal</keyword>
<feature type="active site" description="Charge relay system" evidence="9 10">
    <location>
        <position position="194"/>
    </location>
</feature>
<protein>
    <submittedName>
        <fullName evidence="16">Cucumisin-like</fullName>
    </submittedName>
</protein>
<proteinExistence type="inferred from homology"/>
<dbReference type="GO" id="GO:0009609">
    <property type="term" value="P:response to symbiotic bacterium"/>
    <property type="evidence" value="ECO:0007669"/>
    <property type="project" value="UniProtKB-ARBA"/>
</dbReference>
<dbReference type="Gene3D" id="3.40.50.200">
    <property type="entry name" value="Peptidase S8/S53 domain"/>
    <property type="match status" value="1"/>
</dbReference>
<dbReference type="SUPFAM" id="SSF52743">
    <property type="entry name" value="Subtilisin-like"/>
    <property type="match status" value="1"/>
</dbReference>
<evidence type="ECO:0000313" key="15">
    <source>
        <dbReference type="Proteomes" id="UP000087766"/>
    </source>
</evidence>
<dbReference type="InterPro" id="IPR034197">
    <property type="entry name" value="Peptidases_S8_3"/>
</dbReference>
<dbReference type="InterPro" id="IPR015500">
    <property type="entry name" value="Peptidase_S8_subtilisin-rel"/>
</dbReference>